<dbReference type="PANTHER" id="PTHR31964:SF113">
    <property type="entry name" value="USPA DOMAIN-CONTAINING PROTEIN"/>
    <property type="match status" value="1"/>
</dbReference>
<dbReference type="AlphaFoldDB" id="A0AAP0HQ68"/>
<dbReference type="InterPro" id="IPR014729">
    <property type="entry name" value="Rossmann-like_a/b/a_fold"/>
</dbReference>
<keyword evidence="3" id="KW-1185">Reference proteome</keyword>
<evidence type="ECO:0000313" key="2">
    <source>
        <dbReference type="EMBL" id="KAK9091320.1"/>
    </source>
</evidence>
<reference evidence="2 3" key="1">
    <citation type="submission" date="2024-01" db="EMBL/GenBank/DDBJ databases">
        <title>Genome assemblies of Stephania.</title>
        <authorList>
            <person name="Yang L."/>
        </authorList>
    </citation>
    <scope>NUCLEOTIDE SEQUENCE [LARGE SCALE GENOMIC DNA]</scope>
    <source>
        <strain evidence="2">QJT</strain>
        <tissue evidence="2">Leaf</tissue>
    </source>
</reference>
<dbReference type="CDD" id="cd23659">
    <property type="entry name" value="USP_At3g01520-like"/>
    <property type="match status" value="1"/>
</dbReference>
<dbReference type="EMBL" id="JBBNAE010000010">
    <property type="protein sequence ID" value="KAK9091320.1"/>
    <property type="molecule type" value="Genomic_DNA"/>
</dbReference>
<dbReference type="PRINTS" id="PR01438">
    <property type="entry name" value="UNVRSLSTRESS"/>
</dbReference>
<dbReference type="Pfam" id="PF00582">
    <property type="entry name" value="Usp"/>
    <property type="match status" value="1"/>
</dbReference>
<name>A0AAP0HQ68_9MAGN</name>
<sequence>MAEIEKKTTKKKKVMVAIDANECSHYALEWALENLTDHVTAIPLTLFTVRSISDINYIYAATHGSVAPELIKSVQEQQSKLAAALLERAKDICSGRGVIAETMNQVGDPKEAICEAVEKLKVELLVLGNQGKGTLKRTFLGSVSNYCVQHANCPVLVVKKPA</sequence>
<protein>
    <recommendedName>
        <fullName evidence="1">UspA domain-containing protein</fullName>
    </recommendedName>
</protein>
<dbReference type="SUPFAM" id="SSF52402">
    <property type="entry name" value="Adenine nucleotide alpha hydrolases-like"/>
    <property type="match status" value="1"/>
</dbReference>
<evidence type="ECO:0000259" key="1">
    <source>
        <dbReference type="Pfam" id="PF00582"/>
    </source>
</evidence>
<organism evidence="2 3">
    <name type="scientific">Stephania japonica</name>
    <dbReference type="NCBI Taxonomy" id="461633"/>
    <lineage>
        <taxon>Eukaryota</taxon>
        <taxon>Viridiplantae</taxon>
        <taxon>Streptophyta</taxon>
        <taxon>Embryophyta</taxon>
        <taxon>Tracheophyta</taxon>
        <taxon>Spermatophyta</taxon>
        <taxon>Magnoliopsida</taxon>
        <taxon>Ranunculales</taxon>
        <taxon>Menispermaceae</taxon>
        <taxon>Menispermoideae</taxon>
        <taxon>Cissampelideae</taxon>
        <taxon>Stephania</taxon>
    </lineage>
</organism>
<dbReference type="InterPro" id="IPR006016">
    <property type="entry name" value="UspA"/>
</dbReference>
<accession>A0AAP0HQ68</accession>
<evidence type="ECO:0000313" key="3">
    <source>
        <dbReference type="Proteomes" id="UP001417504"/>
    </source>
</evidence>
<dbReference type="PANTHER" id="PTHR31964">
    <property type="entry name" value="ADENINE NUCLEOTIDE ALPHA HYDROLASES-LIKE SUPERFAMILY PROTEIN"/>
    <property type="match status" value="1"/>
</dbReference>
<proteinExistence type="predicted"/>
<feature type="domain" description="UspA" evidence="1">
    <location>
        <begin position="12"/>
        <end position="159"/>
    </location>
</feature>
<comment type="caution">
    <text evidence="2">The sequence shown here is derived from an EMBL/GenBank/DDBJ whole genome shotgun (WGS) entry which is preliminary data.</text>
</comment>
<dbReference type="InterPro" id="IPR006015">
    <property type="entry name" value="Universal_stress_UspA"/>
</dbReference>
<dbReference type="Proteomes" id="UP001417504">
    <property type="component" value="Unassembled WGS sequence"/>
</dbReference>
<gene>
    <name evidence="2" type="ORF">Sjap_024497</name>
</gene>
<dbReference type="Gene3D" id="3.40.50.620">
    <property type="entry name" value="HUPs"/>
    <property type="match status" value="1"/>
</dbReference>